<organism evidence="1 2">
    <name type="scientific">Clostridium niameyense</name>
    <dbReference type="NCBI Taxonomy" id="1622073"/>
    <lineage>
        <taxon>Bacteria</taxon>
        <taxon>Bacillati</taxon>
        <taxon>Bacillota</taxon>
        <taxon>Clostridia</taxon>
        <taxon>Eubacteriales</taxon>
        <taxon>Clostridiaceae</taxon>
        <taxon>Clostridium</taxon>
    </lineage>
</organism>
<dbReference type="OrthoDB" id="1706403at2"/>
<evidence type="ECO:0000313" key="2">
    <source>
        <dbReference type="Proteomes" id="UP000473885"/>
    </source>
</evidence>
<dbReference type="AlphaFoldDB" id="A0A6M0RBM0"/>
<accession>A0A6M0RBM0</accession>
<gene>
    <name evidence="1" type="ORF">FDF74_10970</name>
</gene>
<name>A0A6M0RBM0_9CLOT</name>
<comment type="caution">
    <text evidence="1">The sequence shown here is derived from an EMBL/GenBank/DDBJ whole genome shotgun (WGS) entry which is preliminary data.</text>
</comment>
<keyword evidence="2" id="KW-1185">Reference proteome</keyword>
<evidence type="ECO:0000313" key="1">
    <source>
        <dbReference type="EMBL" id="NEZ47705.1"/>
    </source>
</evidence>
<dbReference type="Proteomes" id="UP000473885">
    <property type="component" value="Unassembled WGS sequence"/>
</dbReference>
<sequence length="164" mass="19369">MRSLYIFTEDNNFKDFLWNLIDKLHLNFYNGEIKECNISDMDYIIVNKDLEFSCDTLNCKYCFINMDLFKNKDIDIDGNVITYGFGNKNTVTLSSIEENNEFLYCLQRYLSKPFNSIMEPQEIPFKVSFKTTSELYAYMVVITIALIEGTKVNELQKIKQYNKN</sequence>
<dbReference type="RefSeq" id="WP_050606657.1">
    <property type="nucleotide sequence ID" value="NZ_CABKUB010000006.1"/>
</dbReference>
<reference evidence="1 2" key="1">
    <citation type="submission" date="2019-04" db="EMBL/GenBank/DDBJ databases">
        <title>Genome sequencing of Clostridium botulinum Groups I-IV and Clostridium butyricum.</title>
        <authorList>
            <person name="Brunt J."/>
            <person name="Van Vliet A.H.M."/>
            <person name="Stringer S.C."/>
            <person name="Carter A.T."/>
            <person name="Peck M.W."/>
        </authorList>
    </citation>
    <scope>NUCLEOTIDE SEQUENCE [LARGE SCALE GENOMIC DNA]</scope>
    <source>
        <strain evidence="1 2">IFR 18/094</strain>
    </source>
</reference>
<proteinExistence type="predicted"/>
<protein>
    <submittedName>
        <fullName evidence="1">Uncharacterized protein</fullName>
    </submittedName>
</protein>
<dbReference type="EMBL" id="SXDP01000011">
    <property type="protein sequence ID" value="NEZ47705.1"/>
    <property type="molecule type" value="Genomic_DNA"/>
</dbReference>